<organism evidence="1 2">
    <name type="scientific">Racocetra persica</name>
    <dbReference type="NCBI Taxonomy" id="160502"/>
    <lineage>
        <taxon>Eukaryota</taxon>
        <taxon>Fungi</taxon>
        <taxon>Fungi incertae sedis</taxon>
        <taxon>Mucoromycota</taxon>
        <taxon>Glomeromycotina</taxon>
        <taxon>Glomeromycetes</taxon>
        <taxon>Diversisporales</taxon>
        <taxon>Gigasporaceae</taxon>
        <taxon>Racocetra</taxon>
    </lineage>
</organism>
<dbReference type="Proteomes" id="UP000789920">
    <property type="component" value="Unassembled WGS sequence"/>
</dbReference>
<keyword evidence="2" id="KW-1185">Reference proteome</keyword>
<dbReference type="EMBL" id="CAJVQC010002163">
    <property type="protein sequence ID" value="CAG8506930.1"/>
    <property type="molecule type" value="Genomic_DNA"/>
</dbReference>
<evidence type="ECO:0000313" key="2">
    <source>
        <dbReference type="Proteomes" id="UP000789920"/>
    </source>
</evidence>
<name>A0ACA9L5L6_9GLOM</name>
<reference evidence="1" key="1">
    <citation type="submission" date="2021-06" db="EMBL/GenBank/DDBJ databases">
        <authorList>
            <person name="Kallberg Y."/>
            <person name="Tangrot J."/>
            <person name="Rosling A."/>
        </authorList>
    </citation>
    <scope>NUCLEOTIDE SEQUENCE</scope>
    <source>
        <strain evidence="1">MA461A</strain>
    </source>
</reference>
<gene>
    <name evidence="1" type="ORF">RPERSI_LOCUS2081</name>
</gene>
<comment type="caution">
    <text evidence="1">The sequence shown here is derived from an EMBL/GenBank/DDBJ whole genome shotgun (WGS) entry which is preliminary data.</text>
</comment>
<proteinExistence type="predicted"/>
<sequence length="384" mass="45436">MLWIFKFIFQLFFDIAKFRERSKQIVDLRAEVQGKISMIRKLEDENQNYCELLIKLQKDFESCKHLLQREREGKIMLQHDLSMQDQQIIFLEKKNTELKDEASKYQLALGNATNFRFNDDDPNNTMRLKSDIESLQNMIEDYVTHLKTGVEINFENVNKLLQKYGSQTTINSDNPNRRLIKAVLQHHVLKEILSYTDVCPENHCTETCTLESNIIRKTDDLIGLINRFSDERVGTDDVTRVASIKLRQQVYVILGNRGYANVYDKNKQHPFLTIYQKRLNYSMNQYRTFNDPKKKTMVERMSEKLIQEVVRVFKFRFKVQEPIVEINWMNYGTEIMEEYVEKHYENFKDALVDVCSFPLIGRNLSNQAKRKILILAKVVPIYAG</sequence>
<protein>
    <submittedName>
        <fullName evidence="1">24860_t:CDS:1</fullName>
    </submittedName>
</protein>
<evidence type="ECO:0000313" key="1">
    <source>
        <dbReference type="EMBL" id="CAG8506930.1"/>
    </source>
</evidence>
<accession>A0ACA9L5L6</accession>